<proteinExistence type="predicted"/>
<gene>
    <name evidence="1" type="ORF">Tci_044181</name>
</gene>
<sequence length="120" mass="13524">MGGARGRAYAIDGEIWHSVDGAAVVRMCGMVHGGDEEDGDGVRGSRVVMMMYAWWLRFYIIKDKVENGVVDLDFVNTEYQLADIFTKALSRERIDFLINKLGMQSFMPETLKPLADEAEE</sequence>
<dbReference type="EMBL" id="BKCJ010006445">
    <property type="protein sequence ID" value="GEU72203.1"/>
    <property type="molecule type" value="Genomic_DNA"/>
</dbReference>
<organism evidence="1">
    <name type="scientific">Tanacetum cinerariifolium</name>
    <name type="common">Dalmatian daisy</name>
    <name type="synonym">Chrysanthemum cinerariifolium</name>
    <dbReference type="NCBI Taxonomy" id="118510"/>
    <lineage>
        <taxon>Eukaryota</taxon>
        <taxon>Viridiplantae</taxon>
        <taxon>Streptophyta</taxon>
        <taxon>Embryophyta</taxon>
        <taxon>Tracheophyta</taxon>
        <taxon>Spermatophyta</taxon>
        <taxon>Magnoliopsida</taxon>
        <taxon>eudicotyledons</taxon>
        <taxon>Gunneridae</taxon>
        <taxon>Pentapetalae</taxon>
        <taxon>asterids</taxon>
        <taxon>campanulids</taxon>
        <taxon>Asterales</taxon>
        <taxon>Asteraceae</taxon>
        <taxon>Asteroideae</taxon>
        <taxon>Anthemideae</taxon>
        <taxon>Anthemidinae</taxon>
        <taxon>Tanacetum</taxon>
    </lineage>
</organism>
<comment type="caution">
    <text evidence="1">The sequence shown here is derived from an EMBL/GenBank/DDBJ whole genome shotgun (WGS) entry which is preliminary data.</text>
</comment>
<name>A0A6L2MDY3_TANCI</name>
<evidence type="ECO:0000313" key="1">
    <source>
        <dbReference type="EMBL" id="GEU72203.1"/>
    </source>
</evidence>
<protein>
    <submittedName>
        <fullName evidence="1">Retrovirus-related Pol polyprotein from transposon TNT 1-94</fullName>
    </submittedName>
</protein>
<reference evidence="1" key="1">
    <citation type="journal article" date="2019" name="Sci. Rep.">
        <title>Draft genome of Tanacetum cinerariifolium, the natural source of mosquito coil.</title>
        <authorList>
            <person name="Yamashiro T."/>
            <person name="Shiraishi A."/>
            <person name="Satake H."/>
            <person name="Nakayama K."/>
        </authorList>
    </citation>
    <scope>NUCLEOTIDE SEQUENCE</scope>
</reference>
<accession>A0A6L2MDY3</accession>
<dbReference type="AlphaFoldDB" id="A0A6L2MDY3"/>